<proteinExistence type="predicted"/>
<dbReference type="EMBL" id="GBXM01101239">
    <property type="protein sequence ID" value="JAH07338.1"/>
    <property type="molecule type" value="Transcribed_RNA"/>
</dbReference>
<accession>A0A0E9PU14</accession>
<organism evidence="1">
    <name type="scientific">Anguilla anguilla</name>
    <name type="common">European freshwater eel</name>
    <name type="synonym">Muraena anguilla</name>
    <dbReference type="NCBI Taxonomy" id="7936"/>
    <lineage>
        <taxon>Eukaryota</taxon>
        <taxon>Metazoa</taxon>
        <taxon>Chordata</taxon>
        <taxon>Craniata</taxon>
        <taxon>Vertebrata</taxon>
        <taxon>Euteleostomi</taxon>
        <taxon>Actinopterygii</taxon>
        <taxon>Neopterygii</taxon>
        <taxon>Teleostei</taxon>
        <taxon>Anguilliformes</taxon>
        <taxon>Anguillidae</taxon>
        <taxon>Anguilla</taxon>
    </lineage>
</organism>
<evidence type="ECO:0000313" key="1">
    <source>
        <dbReference type="EMBL" id="JAH07338.1"/>
    </source>
</evidence>
<sequence>MCTLLWKSASVSFQLSNVMGVMSSLIRVLIWTAGKHLGQMLALLFPAGHFLHLPNNNECHCVCFFKSVFS</sequence>
<protein>
    <submittedName>
        <fullName evidence="1">Uncharacterized protein</fullName>
    </submittedName>
</protein>
<reference evidence="1" key="1">
    <citation type="submission" date="2014-11" db="EMBL/GenBank/DDBJ databases">
        <authorList>
            <person name="Amaro Gonzalez C."/>
        </authorList>
    </citation>
    <scope>NUCLEOTIDE SEQUENCE</scope>
</reference>
<dbReference type="AlphaFoldDB" id="A0A0E9PU14"/>
<reference evidence="1" key="2">
    <citation type="journal article" date="2015" name="Fish Shellfish Immunol.">
        <title>Early steps in the European eel (Anguilla anguilla)-Vibrio vulnificus interaction in the gills: Role of the RtxA13 toxin.</title>
        <authorList>
            <person name="Callol A."/>
            <person name="Pajuelo D."/>
            <person name="Ebbesson L."/>
            <person name="Teles M."/>
            <person name="MacKenzie S."/>
            <person name="Amaro C."/>
        </authorList>
    </citation>
    <scope>NUCLEOTIDE SEQUENCE</scope>
</reference>
<name>A0A0E9PU14_ANGAN</name>